<dbReference type="Pfam" id="PF01614">
    <property type="entry name" value="IclR_C"/>
    <property type="match status" value="1"/>
</dbReference>
<dbReference type="SUPFAM" id="SSF46785">
    <property type="entry name" value="Winged helix' DNA-binding domain"/>
    <property type="match status" value="1"/>
</dbReference>
<evidence type="ECO:0000256" key="2">
    <source>
        <dbReference type="ARBA" id="ARBA00023125"/>
    </source>
</evidence>
<keyword evidence="2" id="KW-0238">DNA-binding</keyword>
<dbReference type="GO" id="GO:0003677">
    <property type="term" value="F:DNA binding"/>
    <property type="evidence" value="ECO:0007669"/>
    <property type="project" value="UniProtKB-KW"/>
</dbReference>
<dbReference type="GO" id="GO:0045892">
    <property type="term" value="P:negative regulation of DNA-templated transcription"/>
    <property type="evidence" value="ECO:0007669"/>
    <property type="project" value="TreeGrafter"/>
</dbReference>
<dbReference type="InterPro" id="IPR036388">
    <property type="entry name" value="WH-like_DNA-bd_sf"/>
</dbReference>
<keyword evidence="1" id="KW-0805">Transcription regulation</keyword>
<feature type="domain" description="HTH iclR-type" evidence="4">
    <location>
        <begin position="10"/>
        <end position="70"/>
    </location>
</feature>
<evidence type="ECO:0000256" key="1">
    <source>
        <dbReference type="ARBA" id="ARBA00023015"/>
    </source>
</evidence>
<keyword evidence="3" id="KW-0804">Transcription</keyword>
<evidence type="ECO:0000256" key="3">
    <source>
        <dbReference type="ARBA" id="ARBA00023163"/>
    </source>
</evidence>
<dbReference type="SUPFAM" id="SSF55781">
    <property type="entry name" value="GAF domain-like"/>
    <property type="match status" value="1"/>
</dbReference>
<dbReference type="InterPro" id="IPR036390">
    <property type="entry name" value="WH_DNA-bd_sf"/>
</dbReference>
<dbReference type="InterPro" id="IPR005471">
    <property type="entry name" value="Tscrpt_reg_IclR_N"/>
</dbReference>
<evidence type="ECO:0000313" key="6">
    <source>
        <dbReference type="EMBL" id="SIO39294.1"/>
    </source>
</evidence>
<evidence type="ECO:0000259" key="4">
    <source>
        <dbReference type="PROSITE" id="PS51077"/>
    </source>
</evidence>
<organism evidence="6 7">
    <name type="scientific">Paraburkholderia phenazinium</name>
    <dbReference type="NCBI Taxonomy" id="60549"/>
    <lineage>
        <taxon>Bacteria</taxon>
        <taxon>Pseudomonadati</taxon>
        <taxon>Pseudomonadota</taxon>
        <taxon>Betaproteobacteria</taxon>
        <taxon>Burkholderiales</taxon>
        <taxon>Burkholderiaceae</taxon>
        <taxon>Paraburkholderia</taxon>
    </lineage>
</organism>
<dbReference type="GO" id="GO:0003700">
    <property type="term" value="F:DNA-binding transcription factor activity"/>
    <property type="evidence" value="ECO:0007669"/>
    <property type="project" value="TreeGrafter"/>
</dbReference>
<dbReference type="Gene3D" id="3.30.450.40">
    <property type="match status" value="1"/>
</dbReference>
<proteinExistence type="predicted"/>
<reference evidence="6 7" key="1">
    <citation type="submission" date="2016-11" db="EMBL/GenBank/DDBJ databases">
        <authorList>
            <person name="Jaros S."/>
            <person name="Januszkiewicz K."/>
            <person name="Wedrychowicz H."/>
        </authorList>
    </citation>
    <scope>NUCLEOTIDE SEQUENCE [LARGE SCALE GENOMIC DNA]</scope>
    <source>
        <strain evidence="6 7">GAS95</strain>
    </source>
</reference>
<dbReference type="PROSITE" id="PS51077">
    <property type="entry name" value="HTH_ICLR"/>
    <property type="match status" value="1"/>
</dbReference>
<accession>A0A1N6J4P0</accession>
<protein>
    <submittedName>
        <fullName evidence="6">Transcriptional regulator, IclR family</fullName>
    </submittedName>
</protein>
<keyword evidence="7" id="KW-1185">Reference proteome</keyword>
<dbReference type="InterPro" id="IPR029016">
    <property type="entry name" value="GAF-like_dom_sf"/>
</dbReference>
<dbReference type="EMBL" id="FSRU01000001">
    <property type="protein sequence ID" value="SIO39294.1"/>
    <property type="molecule type" value="Genomic_DNA"/>
</dbReference>
<dbReference type="AlphaFoldDB" id="A0A1N6J4P0"/>
<evidence type="ECO:0000313" key="7">
    <source>
        <dbReference type="Proteomes" id="UP000185151"/>
    </source>
</evidence>
<evidence type="ECO:0000259" key="5">
    <source>
        <dbReference type="PROSITE" id="PS51078"/>
    </source>
</evidence>
<dbReference type="PROSITE" id="PS51078">
    <property type="entry name" value="ICLR_ED"/>
    <property type="match status" value="1"/>
</dbReference>
<dbReference type="PANTHER" id="PTHR30136">
    <property type="entry name" value="HELIX-TURN-HELIX TRANSCRIPTIONAL REGULATOR, ICLR FAMILY"/>
    <property type="match status" value="1"/>
</dbReference>
<dbReference type="InterPro" id="IPR014757">
    <property type="entry name" value="Tscrpt_reg_IclR_C"/>
</dbReference>
<dbReference type="SMART" id="SM00346">
    <property type="entry name" value="HTH_ICLR"/>
    <property type="match status" value="1"/>
</dbReference>
<dbReference type="Proteomes" id="UP000185151">
    <property type="component" value="Unassembled WGS sequence"/>
</dbReference>
<sequence>MVVVNAEQNVTGAERVLLVLAALASHGKALSVRDLQSITGLAQSTLYRQIALLKRWGFVAENAGHYAPGPISLQLALGFDVNSLLVEASRSEMQVLARVSQESIGLVVAVKNQVMCLEMVESQHSLRCSFEKGRAVPLKAGASAKSLLAFMSDKARTEVLDSTFEHDAPGRAALEAELARIRAEGYAVSDSEVDPGVWGVSAPIFHRGGRAAGCSASITLMAPSTRAAGRESQFIDGTLRTARAISEHLQSE</sequence>
<dbReference type="PANTHER" id="PTHR30136:SF24">
    <property type="entry name" value="HTH-TYPE TRANSCRIPTIONAL REPRESSOR ALLR"/>
    <property type="match status" value="1"/>
</dbReference>
<dbReference type="InterPro" id="IPR050707">
    <property type="entry name" value="HTH_MetabolicPath_Reg"/>
</dbReference>
<gene>
    <name evidence="6" type="ORF">SAMN05444165_2789</name>
</gene>
<feature type="domain" description="IclR-ED" evidence="5">
    <location>
        <begin position="71"/>
        <end position="252"/>
    </location>
</feature>
<dbReference type="Gene3D" id="1.10.10.10">
    <property type="entry name" value="Winged helix-like DNA-binding domain superfamily/Winged helix DNA-binding domain"/>
    <property type="match status" value="1"/>
</dbReference>
<name>A0A1N6J4P0_9BURK</name>
<dbReference type="Pfam" id="PF09339">
    <property type="entry name" value="HTH_IclR"/>
    <property type="match status" value="1"/>
</dbReference>